<evidence type="ECO:0000313" key="2">
    <source>
        <dbReference type="EMBL" id="MBB5801199.1"/>
    </source>
</evidence>
<evidence type="ECO:0000256" key="1">
    <source>
        <dbReference type="SAM" id="Phobius"/>
    </source>
</evidence>
<evidence type="ECO:0000313" key="3">
    <source>
        <dbReference type="Proteomes" id="UP000552097"/>
    </source>
</evidence>
<name>A0A7W9HFA2_9PSEU</name>
<keyword evidence="1" id="KW-0812">Transmembrane</keyword>
<dbReference type="Proteomes" id="UP000552097">
    <property type="component" value="Unassembled WGS sequence"/>
</dbReference>
<evidence type="ECO:0008006" key="4">
    <source>
        <dbReference type="Google" id="ProtNLM"/>
    </source>
</evidence>
<dbReference type="EMBL" id="JACHMO010000001">
    <property type="protein sequence ID" value="MBB5801199.1"/>
    <property type="molecule type" value="Genomic_DNA"/>
</dbReference>
<dbReference type="InterPro" id="IPR039708">
    <property type="entry name" value="MT1774/Rv1733c-like"/>
</dbReference>
<dbReference type="PANTHER" id="PTHR42305">
    <property type="entry name" value="MEMBRANE PROTEIN RV1733C-RELATED"/>
    <property type="match status" value="1"/>
</dbReference>
<sequence length="201" mass="21717">MDMRSGSAVSRFARQLFVWRNPLARPGDRLESAVAVVAVTMVLLGLPVAAAMGSEIHAQQAVVSERESRTRYQVDAVLLAGTPSSVDGNAPAASVTKHDVPATWTLPDGKTRQGEVETTGGMLAGSEVRIWVDDRGSVVDVPLTAEGAVFTAVMVAIGSWFALGCAMAVFYVVVRWTHTWLRRQQWGLEWAAVEPGWRKLA</sequence>
<protein>
    <recommendedName>
        <fullName evidence="4">Transmembrane protein</fullName>
    </recommendedName>
</protein>
<dbReference type="AlphaFoldDB" id="A0A7W9HFA2"/>
<feature type="transmembrane region" description="Helical" evidence="1">
    <location>
        <begin position="148"/>
        <end position="174"/>
    </location>
</feature>
<keyword evidence="1" id="KW-1133">Transmembrane helix</keyword>
<organism evidence="2 3">
    <name type="scientific">Saccharothrix ecbatanensis</name>
    <dbReference type="NCBI Taxonomy" id="1105145"/>
    <lineage>
        <taxon>Bacteria</taxon>
        <taxon>Bacillati</taxon>
        <taxon>Actinomycetota</taxon>
        <taxon>Actinomycetes</taxon>
        <taxon>Pseudonocardiales</taxon>
        <taxon>Pseudonocardiaceae</taxon>
        <taxon>Saccharothrix</taxon>
    </lineage>
</organism>
<feature type="transmembrane region" description="Helical" evidence="1">
    <location>
        <begin position="33"/>
        <end position="52"/>
    </location>
</feature>
<keyword evidence="1" id="KW-0472">Membrane</keyword>
<accession>A0A7W9HFA2</accession>
<proteinExistence type="predicted"/>
<dbReference type="RefSeq" id="WP_184916731.1">
    <property type="nucleotide sequence ID" value="NZ_JACHMO010000001.1"/>
</dbReference>
<dbReference type="PANTHER" id="PTHR42305:SF1">
    <property type="entry name" value="MEMBRANE PROTEIN RV1733C-RELATED"/>
    <property type="match status" value="1"/>
</dbReference>
<keyword evidence="3" id="KW-1185">Reference proteome</keyword>
<gene>
    <name evidence="2" type="ORF">F4560_000967</name>
</gene>
<reference evidence="2 3" key="1">
    <citation type="submission" date="2020-08" db="EMBL/GenBank/DDBJ databases">
        <title>Sequencing the genomes of 1000 actinobacteria strains.</title>
        <authorList>
            <person name="Klenk H.-P."/>
        </authorList>
    </citation>
    <scope>NUCLEOTIDE SEQUENCE [LARGE SCALE GENOMIC DNA]</scope>
    <source>
        <strain evidence="2 3">DSM 45486</strain>
    </source>
</reference>
<comment type="caution">
    <text evidence="2">The sequence shown here is derived from an EMBL/GenBank/DDBJ whole genome shotgun (WGS) entry which is preliminary data.</text>
</comment>